<dbReference type="InterPro" id="IPR009057">
    <property type="entry name" value="Homeodomain-like_sf"/>
</dbReference>
<keyword evidence="1" id="KW-0678">Repressor</keyword>
<dbReference type="InterPro" id="IPR001647">
    <property type="entry name" value="HTH_TetR"/>
</dbReference>
<reference evidence="5 6" key="1">
    <citation type="submission" date="2016-07" db="EMBL/GenBank/DDBJ databases">
        <authorList>
            <person name="Townsley L."/>
            <person name="Shank E.A."/>
        </authorList>
    </citation>
    <scope>NUCLEOTIDE SEQUENCE [LARGE SCALE GENOMIC DNA]</scope>
    <source>
        <strain evidence="5 6">CH01</strain>
    </source>
</reference>
<dbReference type="PROSITE" id="PS50977">
    <property type="entry name" value="HTH_TETR_2"/>
    <property type="match status" value="1"/>
</dbReference>
<feature type="DNA-binding region" description="H-T-H motif" evidence="3">
    <location>
        <begin position="29"/>
        <end position="48"/>
    </location>
</feature>
<dbReference type="PROSITE" id="PS01081">
    <property type="entry name" value="HTH_TETR_1"/>
    <property type="match status" value="1"/>
</dbReference>
<keyword evidence="2 3" id="KW-0238">DNA-binding</keyword>
<dbReference type="InterPro" id="IPR050624">
    <property type="entry name" value="HTH-type_Tx_Regulator"/>
</dbReference>
<dbReference type="Gene3D" id="1.10.357.10">
    <property type="entry name" value="Tetracycline Repressor, domain 2"/>
    <property type="match status" value="1"/>
</dbReference>
<dbReference type="PANTHER" id="PTHR43479">
    <property type="entry name" value="ACREF/ENVCD OPERON REPRESSOR-RELATED"/>
    <property type="match status" value="1"/>
</dbReference>
<name>A0ABX2ZMA9_9BACI</name>
<evidence type="ECO:0000256" key="2">
    <source>
        <dbReference type="ARBA" id="ARBA00023125"/>
    </source>
</evidence>
<dbReference type="Proteomes" id="UP000094580">
    <property type="component" value="Unassembled WGS sequence"/>
</dbReference>
<dbReference type="EMBL" id="MDKC01000033">
    <property type="protein sequence ID" value="ODG90763.1"/>
    <property type="molecule type" value="Genomic_DNA"/>
</dbReference>
<dbReference type="Pfam" id="PF00440">
    <property type="entry name" value="TetR_N"/>
    <property type="match status" value="1"/>
</dbReference>
<dbReference type="PANTHER" id="PTHR43479:SF11">
    <property type="entry name" value="ACREF_ENVCD OPERON REPRESSOR-RELATED"/>
    <property type="match status" value="1"/>
</dbReference>
<organism evidence="5 6">
    <name type="scientific">Gottfriedia luciferensis</name>
    <dbReference type="NCBI Taxonomy" id="178774"/>
    <lineage>
        <taxon>Bacteria</taxon>
        <taxon>Bacillati</taxon>
        <taxon>Bacillota</taxon>
        <taxon>Bacilli</taxon>
        <taxon>Bacillales</taxon>
        <taxon>Bacillaceae</taxon>
        <taxon>Gottfriedia</taxon>
    </lineage>
</organism>
<protein>
    <recommendedName>
        <fullName evidence="4">HTH tetR-type domain-containing protein</fullName>
    </recommendedName>
</protein>
<proteinExistence type="predicted"/>
<dbReference type="SUPFAM" id="SSF46689">
    <property type="entry name" value="Homeodomain-like"/>
    <property type="match status" value="1"/>
</dbReference>
<feature type="domain" description="HTH tetR-type" evidence="4">
    <location>
        <begin position="6"/>
        <end position="66"/>
    </location>
</feature>
<dbReference type="InterPro" id="IPR023772">
    <property type="entry name" value="DNA-bd_HTH_TetR-type_CS"/>
</dbReference>
<dbReference type="RefSeq" id="WP_069034629.1">
    <property type="nucleotide sequence ID" value="NZ_MDKC01000033.1"/>
</dbReference>
<evidence type="ECO:0000313" key="5">
    <source>
        <dbReference type="EMBL" id="ODG90763.1"/>
    </source>
</evidence>
<comment type="caution">
    <text evidence="5">The sequence shown here is derived from an EMBL/GenBank/DDBJ whole genome shotgun (WGS) entry which is preliminary data.</text>
</comment>
<sequence length="215" mass="25557">MEQDKLATKKKVIETALTLFKINGYQGTSVRDISKKANVNIATISYYFKGKQGLLEHIIVDFLEGYIEILDKHCLSLYDKNANLILMNLVGEVLNYYFLKKEYASIFYRELTIDSVFIREIMMTYLARERYTFTQIYDAIRMSNAKLTMPFSVFFVQLKSFLSTPYLFPGYLNEVLYIQQNDLYFFERYKEYVEKWIESLFDMDERLVTRVELSS</sequence>
<dbReference type="NCBIfam" id="NF037937">
    <property type="entry name" value="septum_RefZ"/>
    <property type="match status" value="1"/>
</dbReference>
<evidence type="ECO:0000313" key="6">
    <source>
        <dbReference type="Proteomes" id="UP000094580"/>
    </source>
</evidence>
<evidence type="ECO:0000256" key="3">
    <source>
        <dbReference type="PROSITE-ProRule" id="PRU00335"/>
    </source>
</evidence>
<gene>
    <name evidence="5" type="ORF">BED47_09945</name>
</gene>
<dbReference type="PRINTS" id="PR00455">
    <property type="entry name" value="HTHTETR"/>
</dbReference>
<accession>A0ABX2ZMA9</accession>
<keyword evidence="6" id="KW-1185">Reference proteome</keyword>
<evidence type="ECO:0000256" key="1">
    <source>
        <dbReference type="ARBA" id="ARBA00022491"/>
    </source>
</evidence>
<evidence type="ECO:0000259" key="4">
    <source>
        <dbReference type="PROSITE" id="PS50977"/>
    </source>
</evidence>